<feature type="region of interest" description="Disordered" evidence="1">
    <location>
        <begin position="27"/>
        <end position="79"/>
    </location>
</feature>
<evidence type="ECO:0000313" key="2">
    <source>
        <dbReference type="EMBL" id="CAH3139077.1"/>
    </source>
</evidence>
<organism evidence="2 3">
    <name type="scientific">Porites lobata</name>
    <dbReference type="NCBI Taxonomy" id="104759"/>
    <lineage>
        <taxon>Eukaryota</taxon>
        <taxon>Metazoa</taxon>
        <taxon>Cnidaria</taxon>
        <taxon>Anthozoa</taxon>
        <taxon>Hexacorallia</taxon>
        <taxon>Scleractinia</taxon>
        <taxon>Fungiina</taxon>
        <taxon>Poritidae</taxon>
        <taxon>Porites</taxon>
    </lineage>
</organism>
<evidence type="ECO:0000256" key="1">
    <source>
        <dbReference type="SAM" id="MobiDB-lite"/>
    </source>
</evidence>
<dbReference type="EMBL" id="CALNXK010000062">
    <property type="protein sequence ID" value="CAH3139077.1"/>
    <property type="molecule type" value="Genomic_DNA"/>
</dbReference>
<comment type="caution">
    <text evidence="2">The sequence shown here is derived from an EMBL/GenBank/DDBJ whole genome shotgun (WGS) entry which is preliminary data.</text>
</comment>
<feature type="compositionally biased region" description="Polar residues" evidence="1">
    <location>
        <begin position="200"/>
        <end position="209"/>
    </location>
</feature>
<accession>A0ABN8P9N2</accession>
<evidence type="ECO:0000313" key="3">
    <source>
        <dbReference type="Proteomes" id="UP001159405"/>
    </source>
</evidence>
<dbReference type="Proteomes" id="UP001159405">
    <property type="component" value="Unassembled WGS sequence"/>
</dbReference>
<feature type="region of interest" description="Disordered" evidence="1">
    <location>
        <begin position="139"/>
        <end position="209"/>
    </location>
</feature>
<keyword evidence="3" id="KW-1185">Reference proteome</keyword>
<sequence length="209" mass="23322">MPSPHDLLLGCKPQTTLPGRKSILKYEHPDNEIHHKANQRRQQRQAVFYDRKASSDNRPLSNQEPVFHPGTVLNRPQPMERPLAYKVDIQGTIYQRTREHLRPRSQSEGHVTPSAGSNFPLAVAPVHSSNYARIPNIRATRPPQLAEASPKGSTLTPDQLPHSKLPCREKQADLEPAGTVPTSERTGQPKAKLLGRDTSHGSQQSLKIK</sequence>
<reference evidence="2 3" key="1">
    <citation type="submission" date="2022-05" db="EMBL/GenBank/DDBJ databases">
        <authorList>
            <consortium name="Genoscope - CEA"/>
            <person name="William W."/>
        </authorList>
    </citation>
    <scope>NUCLEOTIDE SEQUENCE [LARGE SCALE GENOMIC DNA]</scope>
</reference>
<name>A0ABN8P9N2_9CNID</name>
<feature type="compositionally biased region" description="Polar residues" evidence="1">
    <location>
        <begin position="108"/>
        <end position="117"/>
    </location>
</feature>
<feature type="compositionally biased region" description="Basic and acidic residues" evidence="1">
    <location>
        <begin position="96"/>
        <end position="107"/>
    </location>
</feature>
<feature type="region of interest" description="Disordered" evidence="1">
    <location>
        <begin position="94"/>
        <end position="118"/>
    </location>
</feature>
<proteinExistence type="predicted"/>
<protein>
    <submittedName>
        <fullName evidence="2">Uncharacterized protein</fullName>
    </submittedName>
</protein>
<gene>
    <name evidence="2" type="ORF">PLOB_00040436</name>
</gene>